<dbReference type="AlphaFoldDB" id="A0A561VGN0"/>
<gene>
    <name evidence="2" type="ORF">FHX34_107278</name>
</gene>
<accession>A0A561VGN0</accession>
<dbReference type="Proteomes" id="UP000320239">
    <property type="component" value="Unassembled WGS sequence"/>
</dbReference>
<organism evidence="2 3">
    <name type="scientific">Actinoplanes teichomyceticus</name>
    <dbReference type="NCBI Taxonomy" id="1867"/>
    <lineage>
        <taxon>Bacteria</taxon>
        <taxon>Bacillati</taxon>
        <taxon>Actinomycetota</taxon>
        <taxon>Actinomycetes</taxon>
        <taxon>Micromonosporales</taxon>
        <taxon>Micromonosporaceae</taxon>
        <taxon>Actinoplanes</taxon>
    </lineage>
</organism>
<dbReference type="OrthoDB" id="3296761at2"/>
<comment type="caution">
    <text evidence="2">The sequence shown here is derived from an EMBL/GenBank/DDBJ whole genome shotgun (WGS) entry which is preliminary data.</text>
</comment>
<name>A0A561VGN0_ACTTI</name>
<evidence type="ECO:0000313" key="2">
    <source>
        <dbReference type="EMBL" id="TWG10782.1"/>
    </source>
</evidence>
<dbReference type="RefSeq" id="WP_145831111.1">
    <property type="nucleotide sequence ID" value="NZ_VIWY01000007.1"/>
</dbReference>
<reference evidence="2 3" key="1">
    <citation type="submission" date="2019-06" db="EMBL/GenBank/DDBJ databases">
        <title>Sequencing the genomes of 1000 actinobacteria strains.</title>
        <authorList>
            <person name="Klenk H.-P."/>
        </authorList>
    </citation>
    <scope>NUCLEOTIDE SEQUENCE [LARGE SCALE GENOMIC DNA]</scope>
    <source>
        <strain evidence="2 3">DSM 43866</strain>
    </source>
</reference>
<evidence type="ECO:0000256" key="1">
    <source>
        <dbReference type="SAM" id="MobiDB-lite"/>
    </source>
</evidence>
<dbReference type="GO" id="GO:0003677">
    <property type="term" value="F:DNA binding"/>
    <property type="evidence" value="ECO:0007669"/>
    <property type="project" value="InterPro"/>
</dbReference>
<dbReference type="Gene3D" id="3.30.1310.10">
    <property type="entry name" value="Nucleoid-associated protein YbaB-like domain"/>
    <property type="match status" value="1"/>
</dbReference>
<protein>
    <recommendedName>
        <fullName evidence="4">YbaB/EbfC DNA-binding family protein</fullName>
    </recommendedName>
</protein>
<feature type="region of interest" description="Disordered" evidence="1">
    <location>
        <begin position="112"/>
        <end position="188"/>
    </location>
</feature>
<dbReference type="EMBL" id="VIWY01000007">
    <property type="protein sequence ID" value="TWG10782.1"/>
    <property type="molecule type" value="Genomic_DNA"/>
</dbReference>
<dbReference type="InterPro" id="IPR036894">
    <property type="entry name" value="YbaB-like_sf"/>
</dbReference>
<evidence type="ECO:0000313" key="3">
    <source>
        <dbReference type="Proteomes" id="UP000320239"/>
    </source>
</evidence>
<evidence type="ECO:0008006" key="4">
    <source>
        <dbReference type="Google" id="ProtNLM"/>
    </source>
</evidence>
<proteinExistence type="predicted"/>
<keyword evidence="3" id="KW-1185">Reference proteome</keyword>
<sequence>MLGGDLGAGDGAPRPRGAAAALADRVATLRASASGADGAILVTVASSGNVTGLQLDERCLGLGAPGLAAEILSTVRRAQSALADRVADAVEQTVGARTETGRAVLDSFARRFPAEPDGWRGPAEPDGWRGPAEPDGWRGPAELGEWSGADAAPVMPAPPPFPSFTATPTLPHQTPGNGFESGRDSRAR</sequence>